<accession>A0A417YHY0</accession>
<dbReference type="AlphaFoldDB" id="A0A417YHY0"/>
<dbReference type="EMBL" id="QWEH01000005">
    <property type="protein sequence ID" value="RHW32571.1"/>
    <property type="molecule type" value="Genomic_DNA"/>
</dbReference>
<comment type="caution">
    <text evidence="1">The sequence shown here is derived from an EMBL/GenBank/DDBJ whole genome shotgun (WGS) entry which is preliminary data.</text>
</comment>
<dbReference type="RefSeq" id="WP_118889205.1">
    <property type="nucleotide sequence ID" value="NZ_PHUT01000005.1"/>
</dbReference>
<proteinExistence type="predicted"/>
<organism evidence="1 2">
    <name type="scientific">Oceanobacillus profundus</name>
    <dbReference type="NCBI Taxonomy" id="372463"/>
    <lineage>
        <taxon>Bacteria</taxon>
        <taxon>Bacillati</taxon>
        <taxon>Bacillota</taxon>
        <taxon>Bacilli</taxon>
        <taxon>Bacillales</taxon>
        <taxon>Bacillaceae</taxon>
        <taxon>Oceanobacillus</taxon>
    </lineage>
</organism>
<evidence type="ECO:0000313" key="2">
    <source>
        <dbReference type="Proteomes" id="UP000285456"/>
    </source>
</evidence>
<name>A0A417YHY0_9BACI</name>
<keyword evidence="2" id="KW-1185">Reference proteome</keyword>
<protein>
    <submittedName>
        <fullName evidence="1">Uncharacterized protein</fullName>
    </submittedName>
</protein>
<sequence>MKITHNITTPLISASSNHAFPLSILSDREAIWYFAQSIQLYGHKEKQSLDIFEYHNVAKEPTPFVSISSLSLKDRLVDEFLIESLRAGFYIRLYLDQYYLQYQTSFSRSFKTNDILIYGYDSSKETFMFVAVNKNGMLERKVLHKKHICNAYVYANPQESSKRNVYLYKAIHHSQPEIKNMLNEISSQLKDYLNSKDCIEIHSNIKKLYPSNDYAYGLDNYKLLIQHLKAIGSQERELNIKNFQILVEHKYIIQFIIREIHKLGLIDKSYIYEINNIVIMVENLKKSVLRYMLRKNERVILGLVEKIKDIQEKEIQLLQRVLKRIGDSTCI</sequence>
<dbReference type="OrthoDB" id="2960956at2"/>
<reference evidence="1 2" key="1">
    <citation type="journal article" date="2007" name="Int. J. Syst. Evol. Microbiol.">
        <title>Oceanobacillus profundus sp. nov., isolated from a deep-sea sediment core.</title>
        <authorList>
            <person name="Kim Y.G."/>
            <person name="Choi D.H."/>
            <person name="Hyun S."/>
            <person name="Cho B.C."/>
        </authorList>
    </citation>
    <scope>NUCLEOTIDE SEQUENCE [LARGE SCALE GENOMIC DNA]</scope>
    <source>
        <strain evidence="1 2">DSM 18246</strain>
    </source>
</reference>
<dbReference type="Proteomes" id="UP000285456">
    <property type="component" value="Unassembled WGS sequence"/>
</dbReference>
<evidence type="ECO:0000313" key="1">
    <source>
        <dbReference type="EMBL" id="RHW32571.1"/>
    </source>
</evidence>
<gene>
    <name evidence="1" type="ORF">D1B32_09580</name>
</gene>